<organism evidence="9 10">
    <name type="scientific">Candidatus Termititenax persephonae</name>
    <dbReference type="NCBI Taxonomy" id="2218525"/>
    <lineage>
        <taxon>Bacteria</taxon>
        <taxon>Bacillati</taxon>
        <taxon>Candidatus Margulisiibacteriota</taxon>
        <taxon>Candidatus Termititenacia</taxon>
        <taxon>Candidatus Termititenacales</taxon>
        <taxon>Candidatus Termititenacaceae</taxon>
        <taxon>Candidatus Termititenax</taxon>
    </lineage>
</organism>
<dbReference type="SMART" id="SM00729">
    <property type="entry name" value="Elp3"/>
    <property type="match status" value="1"/>
</dbReference>
<sequence length="348" mass="39139">MPRTYHIITFGCQMNKNDSEHLAGQLEFEGCRPVDSPADANILVLNTCSVRDKAERRVYGQLENFNYLRRTQKLDQKIFLAGCMAACGQAEIKKRVPFLDGFLAVEEARRYPPRRADSPEAWVTIMQGCDNYCSYCVVPYARGRERSREAEDILAEIGQIDFSRRAVLFLLGQNVNSYAGKFQGQKISFPRLLELVLQTCGAVPKLAFLTSHPKDMTDELIGTIAGNAKIDREIHLPIQHGNNRILRLMNRGYTREHYLGLLQKIRARVPGARISTDIIVGFPGETEAEFLETYELVRTAGFCRVNTAGFSPRRGTAAARLTPLAQGVVGERLRMLNSLINSLKLLDK</sequence>
<dbReference type="Gene3D" id="3.80.30.20">
    <property type="entry name" value="tm_1862 like domain"/>
    <property type="match status" value="1"/>
</dbReference>
<keyword evidence="5" id="KW-0408">Iron</keyword>
<dbReference type="GO" id="GO:0051539">
    <property type="term" value="F:4 iron, 4 sulfur cluster binding"/>
    <property type="evidence" value="ECO:0007669"/>
    <property type="project" value="UniProtKB-KW"/>
</dbReference>
<keyword evidence="4" id="KW-0479">Metal-binding</keyword>
<dbReference type="EMBL" id="BGZO01000056">
    <property type="protein sequence ID" value="GBR76853.1"/>
    <property type="molecule type" value="Genomic_DNA"/>
</dbReference>
<dbReference type="InterPro" id="IPR038135">
    <property type="entry name" value="Methylthiotransferase_N_sf"/>
</dbReference>
<dbReference type="SFLD" id="SFLDS00029">
    <property type="entry name" value="Radical_SAM"/>
    <property type="match status" value="1"/>
</dbReference>
<evidence type="ECO:0000256" key="4">
    <source>
        <dbReference type="ARBA" id="ARBA00022723"/>
    </source>
</evidence>
<dbReference type="SFLD" id="SFLDG01082">
    <property type="entry name" value="B12-binding_domain_containing"/>
    <property type="match status" value="1"/>
</dbReference>
<dbReference type="PROSITE" id="PS51449">
    <property type="entry name" value="MTTASE_N"/>
    <property type="match status" value="1"/>
</dbReference>
<dbReference type="InterPro" id="IPR007197">
    <property type="entry name" value="rSAM"/>
</dbReference>
<evidence type="ECO:0000313" key="9">
    <source>
        <dbReference type="EMBL" id="GBR76853.1"/>
    </source>
</evidence>
<protein>
    <submittedName>
        <fullName evidence="9">tRNA (N6-isopentenyl adenosine(37)-C2)-methylthiotransferase MiaB</fullName>
    </submittedName>
</protein>
<accession>A0A388TJ49</accession>
<name>A0A388TJ49_9BACT</name>
<feature type="domain" description="Radical SAM core" evidence="8">
    <location>
        <begin position="115"/>
        <end position="346"/>
    </location>
</feature>
<evidence type="ECO:0000313" key="10">
    <source>
        <dbReference type="Proteomes" id="UP000275925"/>
    </source>
</evidence>
<comment type="caution">
    <text evidence="9">The sequence shown here is derived from an EMBL/GenBank/DDBJ whole genome shotgun (WGS) entry which is preliminary data.</text>
</comment>
<dbReference type="CDD" id="cd01335">
    <property type="entry name" value="Radical_SAM"/>
    <property type="match status" value="1"/>
</dbReference>
<dbReference type="GO" id="GO:0046872">
    <property type="term" value="F:metal ion binding"/>
    <property type="evidence" value="ECO:0007669"/>
    <property type="project" value="UniProtKB-KW"/>
</dbReference>
<dbReference type="GO" id="GO:0005829">
    <property type="term" value="C:cytosol"/>
    <property type="evidence" value="ECO:0007669"/>
    <property type="project" value="TreeGrafter"/>
</dbReference>
<dbReference type="FunFam" id="3.40.50.12160:FF:000003">
    <property type="entry name" value="CDK5 regulatory subunit-associated protein 1"/>
    <property type="match status" value="1"/>
</dbReference>
<evidence type="ECO:0000256" key="1">
    <source>
        <dbReference type="ARBA" id="ARBA00001966"/>
    </source>
</evidence>
<evidence type="ECO:0000256" key="5">
    <source>
        <dbReference type="ARBA" id="ARBA00023004"/>
    </source>
</evidence>
<gene>
    <name evidence="9" type="primary">miaB</name>
    <name evidence="9" type="ORF">NO2_1341</name>
</gene>
<dbReference type="GO" id="GO:0035597">
    <property type="term" value="F:tRNA-2-methylthio-N(6)-dimethylallyladenosine(37) synthase activity"/>
    <property type="evidence" value="ECO:0007669"/>
    <property type="project" value="TreeGrafter"/>
</dbReference>
<dbReference type="InterPro" id="IPR006638">
    <property type="entry name" value="Elp3/MiaA/NifB-like_rSAM"/>
</dbReference>
<evidence type="ECO:0000259" key="7">
    <source>
        <dbReference type="PROSITE" id="PS51449"/>
    </source>
</evidence>
<dbReference type="InterPro" id="IPR058240">
    <property type="entry name" value="rSAM_sf"/>
</dbReference>
<evidence type="ECO:0000256" key="6">
    <source>
        <dbReference type="ARBA" id="ARBA00023014"/>
    </source>
</evidence>
<dbReference type="SUPFAM" id="SSF102114">
    <property type="entry name" value="Radical SAM enzymes"/>
    <property type="match status" value="1"/>
</dbReference>
<dbReference type="Pfam" id="PF00919">
    <property type="entry name" value="UPF0004"/>
    <property type="match status" value="1"/>
</dbReference>
<dbReference type="Pfam" id="PF04055">
    <property type="entry name" value="Radical_SAM"/>
    <property type="match status" value="1"/>
</dbReference>
<reference evidence="9 10" key="1">
    <citation type="journal article" date="2019" name="ISME J.">
        <title>Genome analyses of uncultured TG2/ZB3 bacteria in 'Margulisbacteria' specifically attached to ectosymbiotic spirochetes of protists in the termite gut.</title>
        <authorList>
            <person name="Utami Y.D."/>
            <person name="Kuwahara H."/>
            <person name="Igai K."/>
            <person name="Murakami T."/>
            <person name="Sugaya K."/>
            <person name="Morikawa T."/>
            <person name="Nagura Y."/>
            <person name="Yuki M."/>
            <person name="Deevong P."/>
            <person name="Inoue T."/>
            <person name="Kihara K."/>
            <person name="Lo N."/>
            <person name="Yamada A."/>
            <person name="Ohkuma M."/>
            <person name="Hongoh Y."/>
        </authorList>
    </citation>
    <scope>NUCLEOTIDE SEQUENCE [LARGE SCALE GENOMIC DNA]</scope>
    <source>
        <strain evidence="9">NkOx7-02</strain>
    </source>
</reference>
<dbReference type="InterPro" id="IPR020612">
    <property type="entry name" value="Methylthiotransferase_CS"/>
</dbReference>
<feature type="domain" description="MTTase N-terminal" evidence="7">
    <location>
        <begin position="3"/>
        <end position="121"/>
    </location>
</feature>
<dbReference type="InterPro" id="IPR023404">
    <property type="entry name" value="rSAM_horseshoe"/>
</dbReference>
<evidence type="ECO:0000256" key="2">
    <source>
        <dbReference type="ARBA" id="ARBA00022485"/>
    </source>
</evidence>
<proteinExistence type="predicted"/>
<keyword evidence="6" id="KW-0411">Iron-sulfur</keyword>
<dbReference type="InterPro" id="IPR013848">
    <property type="entry name" value="Methylthiotransferase_N"/>
</dbReference>
<evidence type="ECO:0000256" key="3">
    <source>
        <dbReference type="ARBA" id="ARBA00022691"/>
    </source>
</evidence>
<dbReference type="PANTHER" id="PTHR43020:SF2">
    <property type="entry name" value="MITOCHONDRIAL TRNA METHYLTHIOTRANSFERASE CDK5RAP1"/>
    <property type="match status" value="1"/>
</dbReference>
<comment type="cofactor">
    <cofactor evidence="1">
        <name>[4Fe-4S] cluster</name>
        <dbReference type="ChEBI" id="CHEBI:49883"/>
    </cofactor>
</comment>
<dbReference type="Proteomes" id="UP000275925">
    <property type="component" value="Unassembled WGS sequence"/>
</dbReference>
<dbReference type="PROSITE" id="PS51918">
    <property type="entry name" value="RADICAL_SAM"/>
    <property type="match status" value="1"/>
</dbReference>
<keyword evidence="2" id="KW-0004">4Fe-4S</keyword>
<dbReference type="PANTHER" id="PTHR43020">
    <property type="entry name" value="CDK5 REGULATORY SUBUNIT-ASSOCIATED PROTEIN 1"/>
    <property type="match status" value="1"/>
</dbReference>
<evidence type="ECO:0000259" key="8">
    <source>
        <dbReference type="PROSITE" id="PS51918"/>
    </source>
</evidence>
<keyword evidence="3" id="KW-0949">S-adenosyl-L-methionine</keyword>
<dbReference type="Gene3D" id="3.40.50.12160">
    <property type="entry name" value="Methylthiotransferase, N-terminal domain"/>
    <property type="match status" value="1"/>
</dbReference>
<dbReference type="AlphaFoldDB" id="A0A388TJ49"/>
<keyword evidence="10" id="KW-1185">Reference proteome</keyword>
<dbReference type="PROSITE" id="PS01278">
    <property type="entry name" value="MTTASE_RADICAL"/>
    <property type="match status" value="1"/>
</dbReference>